<dbReference type="InterPro" id="IPR000086">
    <property type="entry name" value="NUDIX_hydrolase_dom"/>
</dbReference>
<sequence>MTGVSPEIRVSAGVVTDAAGRALLVRKTGTRLFMNPGGKPEPGENAAETLVRELHEELGLTVTAASLHPLGTFRTAAANEPGHDVVADAFRLEIDPAAAAPRSEIAEARWIRPEDAAATPLAPLCVVLLPLVWGADYRP</sequence>
<reference evidence="4 5" key="1">
    <citation type="submission" date="2023-06" db="EMBL/GenBank/DDBJ databases">
        <title>Rock-solubilizing bacteria, Microbacterium invictum, promotes re-establishment of vegetation in rocky wasteland by accelerating rock bio-weathering and reshaping soil bacterial community.</title>
        <authorList>
            <person name="Liu C."/>
        </authorList>
    </citation>
    <scope>NUCLEOTIDE SEQUENCE [LARGE SCALE GENOMIC DNA]</scope>
    <source>
        <strain evidence="4 5">X-18</strain>
    </source>
</reference>
<dbReference type="CDD" id="cd04690">
    <property type="entry name" value="NUDIX_Hydrolase"/>
    <property type="match status" value="1"/>
</dbReference>
<gene>
    <name evidence="4" type="ORF">T9R20_12850</name>
</gene>
<dbReference type="Pfam" id="PF00293">
    <property type="entry name" value="NUDIX"/>
    <property type="match status" value="1"/>
</dbReference>
<organism evidence="4 5">
    <name type="scientific">Microbacterium invictum</name>
    <dbReference type="NCBI Taxonomy" id="515415"/>
    <lineage>
        <taxon>Bacteria</taxon>
        <taxon>Bacillati</taxon>
        <taxon>Actinomycetota</taxon>
        <taxon>Actinomycetes</taxon>
        <taxon>Micrococcales</taxon>
        <taxon>Microbacteriaceae</taxon>
        <taxon>Microbacterium</taxon>
    </lineage>
</organism>
<dbReference type="EMBL" id="CP139779">
    <property type="protein sequence ID" value="WQB69578.1"/>
    <property type="molecule type" value="Genomic_DNA"/>
</dbReference>
<proteinExistence type="predicted"/>
<dbReference type="InterPro" id="IPR015797">
    <property type="entry name" value="NUDIX_hydrolase-like_dom_sf"/>
</dbReference>
<dbReference type="PROSITE" id="PS51462">
    <property type="entry name" value="NUDIX"/>
    <property type="match status" value="1"/>
</dbReference>
<accession>A0ABZ0V7I5</accession>
<dbReference type="PROSITE" id="PS00893">
    <property type="entry name" value="NUDIX_BOX"/>
    <property type="match status" value="1"/>
</dbReference>
<dbReference type="RefSeq" id="WP_322409700.1">
    <property type="nucleotide sequence ID" value="NZ_CP139779.1"/>
</dbReference>
<evidence type="ECO:0000313" key="4">
    <source>
        <dbReference type="EMBL" id="WQB69578.1"/>
    </source>
</evidence>
<dbReference type="InterPro" id="IPR020084">
    <property type="entry name" value="NUDIX_hydrolase_CS"/>
</dbReference>
<dbReference type="PANTHER" id="PTHR43046">
    <property type="entry name" value="GDP-MANNOSE MANNOSYL HYDROLASE"/>
    <property type="match status" value="1"/>
</dbReference>
<protein>
    <submittedName>
        <fullName evidence="4">NUDIX domain-containing protein</fullName>
    </submittedName>
</protein>
<dbReference type="SUPFAM" id="SSF55811">
    <property type="entry name" value="Nudix"/>
    <property type="match status" value="1"/>
</dbReference>
<evidence type="ECO:0000259" key="3">
    <source>
        <dbReference type="PROSITE" id="PS51462"/>
    </source>
</evidence>
<evidence type="ECO:0000313" key="5">
    <source>
        <dbReference type="Proteomes" id="UP001324533"/>
    </source>
</evidence>
<keyword evidence="2" id="KW-0378">Hydrolase</keyword>
<evidence type="ECO:0000256" key="1">
    <source>
        <dbReference type="ARBA" id="ARBA00001946"/>
    </source>
</evidence>
<name>A0ABZ0V7I5_9MICO</name>
<dbReference type="PANTHER" id="PTHR43046:SF2">
    <property type="entry name" value="8-OXO-DGTP DIPHOSPHATASE-RELATED"/>
    <property type="match status" value="1"/>
</dbReference>
<evidence type="ECO:0000256" key="2">
    <source>
        <dbReference type="ARBA" id="ARBA00022801"/>
    </source>
</evidence>
<dbReference type="Proteomes" id="UP001324533">
    <property type="component" value="Chromosome"/>
</dbReference>
<comment type="cofactor">
    <cofactor evidence="1">
        <name>Mg(2+)</name>
        <dbReference type="ChEBI" id="CHEBI:18420"/>
    </cofactor>
</comment>
<keyword evidence="5" id="KW-1185">Reference proteome</keyword>
<dbReference type="Gene3D" id="3.90.79.10">
    <property type="entry name" value="Nucleoside Triphosphate Pyrophosphohydrolase"/>
    <property type="match status" value="1"/>
</dbReference>
<feature type="domain" description="Nudix hydrolase" evidence="3">
    <location>
        <begin position="6"/>
        <end position="134"/>
    </location>
</feature>